<comment type="subcellular location">
    <subcellularLocation>
        <location evidence="1">Membrane</location>
        <topology evidence="1">Multi-pass membrane protein</topology>
    </subcellularLocation>
</comment>
<dbReference type="InterPro" id="IPR017475">
    <property type="entry name" value="EPS_sugar_tfrase"/>
</dbReference>
<dbReference type="PANTHER" id="PTHR30576">
    <property type="entry name" value="COLANIC BIOSYNTHESIS UDP-GLUCOSE LIPID CARRIER TRANSFERASE"/>
    <property type="match status" value="1"/>
</dbReference>
<evidence type="ECO:0000256" key="6">
    <source>
        <dbReference type="ARBA" id="ARBA00023136"/>
    </source>
</evidence>
<keyword evidence="6 7" id="KW-0472">Membrane</keyword>
<keyword evidence="5 7" id="KW-1133">Transmembrane helix</keyword>
<dbReference type="EMBL" id="JAVRHQ010000005">
    <property type="protein sequence ID" value="MDT0642498.1"/>
    <property type="molecule type" value="Genomic_DNA"/>
</dbReference>
<name>A0ABU3C826_9FLAO</name>
<dbReference type="PANTHER" id="PTHR30576:SF0">
    <property type="entry name" value="UNDECAPRENYL-PHOSPHATE N-ACETYLGALACTOSAMINYL 1-PHOSPHATE TRANSFERASE-RELATED"/>
    <property type="match status" value="1"/>
</dbReference>
<dbReference type="Gene3D" id="3.40.50.720">
    <property type="entry name" value="NAD(P)-binding Rossmann-like Domain"/>
    <property type="match status" value="1"/>
</dbReference>
<comment type="caution">
    <text evidence="9">The sequence shown here is derived from an EMBL/GenBank/DDBJ whole genome shotgun (WGS) entry which is preliminary data.</text>
</comment>
<evidence type="ECO:0000256" key="2">
    <source>
        <dbReference type="ARBA" id="ARBA00006464"/>
    </source>
</evidence>
<accession>A0ABU3C826</accession>
<feature type="domain" description="Bacterial sugar transferase" evidence="8">
    <location>
        <begin position="257"/>
        <end position="441"/>
    </location>
</feature>
<keyword evidence="10" id="KW-1185">Reference proteome</keyword>
<evidence type="ECO:0000313" key="9">
    <source>
        <dbReference type="EMBL" id="MDT0642498.1"/>
    </source>
</evidence>
<dbReference type="InterPro" id="IPR003362">
    <property type="entry name" value="Bact_transf"/>
</dbReference>
<evidence type="ECO:0000256" key="4">
    <source>
        <dbReference type="ARBA" id="ARBA00022692"/>
    </source>
</evidence>
<evidence type="ECO:0000256" key="3">
    <source>
        <dbReference type="ARBA" id="ARBA00022679"/>
    </source>
</evidence>
<organism evidence="9 10">
    <name type="scientific">Autumnicola tepida</name>
    <dbReference type="NCBI Taxonomy" id="3075595"/>
    <lineage>
        <taxon>Bacteria</taxon>
        <taxon>Pseudomonadati</taxon>
        <taxon>Bacteroidota</taxon>
        <taxon>Flavobacteriia</taxon>
        <taxon>Flavobacteriales</taxon>
        <taxon>Flavobacteriaceae</taxon>
        <taxon>Autumnicola</taxon>
    </lineage>
</organism>
<evidence type="ECO:0000256" key="1">
    <source>
        <dbReference type="ARBA" id="ARBA00004141"/>
    </source>
</evidence>
<evidence type="ECO:0000256" key="5">
    <source>
        <dbReference type="ARBA" id="ARBA00022989"/>
    </source>
</evidence>
<feature type="transmembrane region" description="Helical" evidence="7">
    <location>
        <begin position="94"/>
        <end position="114"/>
    </location>
</feature>
<comment type="similarity">
    <text evidence="2">Belongs to the bacterial sugar transferase family.</text>
</comment>
<dbReference type="Proteomes" id="UP001262889">
    <property type="component" value="Unassembled WGS sequence"/>
</dbReference>
<proteinExistence type="inferred from homology"/>
<feature type="transmembrane region" description="Helical" evidence="7">
    <location>
        <begin position="69"/>
        <end position="88"/>
    </location>
</feature>
<feature type="transmembrane region" description="Helical" evidence="7">
    <location>
        <begin position="262"/>
        <end position="284"/>
    </location>
</feature>
<evidence type="ECO:0000313" key="10">
    <source>
        <dbReference type="Proteomes" id="UP001262889"/>
    </source>
</evidence>
<protein>
    <submittedName>
        <fullName evidence="9">Exopolysaccharide biosynthesis polyprenyl glycosylphosphotransferase</fullName>
    </submittedName>
</protein>
<evidence type="ECO:0000256" key="7">
    <source>
        <dbReference type="SAM" id="Phobius"/>
    </source>
</evidence>
<evidence type="ECO:0000259" key="8">
    <source>
        <dbReference type="Pfam" id="PF02397"/>
    </source>
</evidence>
<sequence length="448" mass="52653">MQKSVFIIPISIVIHLLIINGCLFLLIPEIYLNLNYILYYNFSWLLITYSLDFYPTGRKERFMTNFPKLLQLYMVYGLAYFALLGAMQQEFYSFNYHISVYFIICLLLFLYRWMFYWMRSRYRLEGGNFRNVMVVGRDKNLKKIRKVFDEPDLGYRYMGYFDNSPSTSPTYLGAIENCFQYALNNQVDEIYCMVSKLSQDELRNLITFADNNLKKLKIIPDNKEIFTRAMSIELYDNVPVLNMRRTPIEGQYARTVKRAFDVVFSSLVILFLLSWITPILYILIKLESPGPLYFKQQRNGVNCKVFWCHKFRSMTVSSDAHTTMATKNDARVTKIGKFLRKTSIDELPQFIDVFLGHMSVVGPRPHMQRHTTEYGSSVDKYLVRHFAKPGITGLAQVKGYRGEIIQKADIVNRVRLDIFYLEKWSLLLDLSIIYQTILNAVKGEEKAY</sequence>
<dbReference type="Pfam" id="PF13727">
    <property type="entry name" value="CoA_binding_3"/>
    <property type="match status" value="1"/>
</dbReference>
<reference evidence="9 10" key="1">
    <citation type="submission" date="2023-09" db="EMBL/GenBank/DDBJ databases">
        <authorList>
            <person name="Rey-Velasco X."/>
        </authorList>
    </citation>
    <scope>NUCLEOTIDE SEQUENCE [LARGE SCALE GENOMIC DNA]</scope>
    <source>
        <strain evidence="9 10">F363</strain>
    </source>
</reference>
<keyword evidence="4 7" id="KW-0812">Transmembrane</keyword>
<keyword evidence="3" id="KW-0808">Transferase</keyword>
<feature type="transmembrane region" description="Helical" evidence="7">
    <location>
        <begin position="37"/>
        <end position="57"/>
    </location>
</feature>
<dbReference type="NCBIfam" id="TIGR03025">
    <property type="entry name" value="EPS_sugtrans"/>
    <property type="match status" value="1"/>
</dbReference>
<dbReference type="Pfam" id="PF02397">
    <property type="entry name" value="Bac_transf"/>
    <property type="match status" value="1"/>
</dbReference>
<dbReference type="RefSeq" id="WP_311534164.1">
    <property type="nucleotide sequence ID" value="NZ_JAVRHQ010000005.1"/>
</dbReference>
<feature type="transmembrane region" description="Helical" evidence="7">
    <location>
        <begin position="12"/>
        <end position="31"/>
    </location>
</feature>
<gene>
    <name evidence="9" type="ORF">RM553_06595</name>
</gene>